<dbReference type="InterPro" id="IPR007718">
    <property type="entry name" value="Srp40_C"/>
</dbReference>
<feature type="compositionally biased region" description="Basic and acidic residues" evidence="1">
    <location>
        <begin position="139"/>
        <end position="154"/>
    </location>
</feature>
<dbReference type="InterPro" id="IPR006594">
    <property type="entry name" value="LisH"/>
</dbReference>
<feature type="compositionally biased region" description="Basic and acidic residues" evidence="1">
    <location>
        <begin position="164"/>
        <end position="178"/>
    </location>
</feature>
<dbReference type="PROSITE" id="PS50896">
    <property type="entry name" value="LISH"/>
    <property type="match status" value="1"/>
</dbReference>
<organism evidence="3 4">
    <name type="scientific">Kalanchoe fedtschenkoi</name>
    <name type="common">Lavender scallops</name>
    <name type="synonym">South American air plant</name>
    <dbReference type="NCBI Taxonomy" id="63787"/>
    <lineage>
        <taxon>Eukaryota</taxon>
        <taxon>Viridiplantae</taxon>
        <taxon>Streptophyta</taxon>
        <taxon>Embryophyta</taxon>
        <taxon>Tracheophyta</taxon>
        <taxon>Spermatophyta</taxon>
        <taxon>Magnoliopsida</taxon>
        <taxon>eudicotyledons</taxon>
        <taxon>Gunneridae</taxon>
        <taxon>Pentapetalae</taxon>
        <taxon>Saxifragales</taxon>
        <taxon>Crassulaceae</taxon>
        <taxon>Kalanchoe</taxon>
    </lineage>
</organism>
<evidence type="ECO:0000259" key="2">
    <source>
        <dbReference type="Pfam" id="PF05022"/>
    </source>
</evidence>
<dbReference type="EnsemblPlants" id="Kaladp0095s0852.1.v1.1">
    <property type="protein sequence ID" value="Kaladp0095s0852.1.v1.1"/>
    <property type="gene ID" value="Kaladp0095s0852.v1.1"/>
</dbReference>
<feature type="domain" description="Srp40 C-terminal" evidence="2">
    <location>
        <begin position="317"/>
        <end position="389"/>
    </location>
</feature>
<dbReference type="OMA" id="PRQIMLA"/>
<evidence type="ECO:0000313" key="3">
    <source>
        <dbReference type="EnsemblPlants" id="Kaladp0095s0852.1.v1.1"/>
    </source>
</evidence>
<name>A0A7N0V1H2_KALFE</name>
<accession>A0A7N0V1H2</accession>
<keyword evidence="4" id="KW-1185">Reference proteome</keyword>
<reference evidence="3" key="1">
    <citation type="submission" date="2021-01" db="UniProtKB">
        <authorList>
            <consortium name="EnsemblPlants"/>
        </authorList>
    </citation>
    <scope>IDENTIFICATION</scope>
</reference>
<feature type="region of interest" description="Disordered" evidence="1">
    <location>
        <begin position="102"/>
        <end position="315"/>
    </location>
</feature>
<dbReference type="Proteomes" id="UP000594263">
    <property type="component" value="Unplaced"/>
</dbReference>
<proteinExistence type="predicted"/>
<evidence type="ECO:0000256" key="1">
    <source>
        <dbReference type="SAM" id="MobiDB-lite"/>
    </source>
</evidence>
<dbReference type="GO" id="GO:0005730">
    <property type="term" value="C:nucleolus"/>
    <property type="evidence" value="ECO:0007669"/>
    <property type="project" value="InterPro"/>
</dbReference>
<dbReference type="Pfam" id="PF05022">
    <property type="entry name" value="SRP40_C"/>
    <property type="match status" value="1"/>
</dbReference>
<dbReference type="Gramene" id="Kaladp0095s0852.1.v1.1">
    <property type="protein sequence ID" value="Kaladp0095s0852.1.v1.1"/>
    <property type="gene ID" value="Kaladp0095s0852.v1.1"/>
</dbReference>
<evidence type="ECO:0000313" key="4">
    <source>
        <dbReference type="Proteomes" id="UP000594263"/>
    </source>
</evidence>
<dbReference type="AlphaFoldDB" id="A0A7N0V1H2"/>
<feature type="compositionally biased region" description="Basic residues" evidence="1">
    <location>
        <begin position="366"/>
        <end position="375"/>
    </location>
</feature>
<feature type="compositionally biased region" description="Basic and acidic residues" evidence="1">
    <location>
        <begin position="253"/>
        <end position="291"/>
    </location>
</feature>
<dbReference type="PANTHER" id="PTHR23216">
    <property type="entry name" value="NUCLEOLAR AND COILED-BODY PHOSPHOPROTEIN 1"/>
    <property type="match status" value="1"/>
</dbReference>
<feature type="region of interest" description="Disordered" evidence="1">
    <location>
        <begin position="358"/>
        <end position="395"/>
    </location>
</feature>
<dbReference type="PANTHER" id="PTHR23216:SF1">
    <property type="entry name" value="NUCLEOLAR AND COILED-BODY PHOSPHOPROTEIN 1"/>
    <property type="match status" value="1"/>
</dbReference>
<protein>
    <recommendedName>
        <fullName evidence="2">Srp40 C-terminal domain-containing protein</fullName>
    </recommendedName>
</protein>
<sequence length="395" mass="43730">MPQKQSATVNTSSASLLSLVPRSVVLARLSMTAANGTTATKLDNKMLLMQSIYRYLKTSGFSKTVKKLKSEAKLDEDEITDTLLLDLEEICSKHLEARSHAIKAPGKSDKDLKSNGNAENCNEEDSSIEKASKKKKKVKNDAGKDESGLMKPDVEPTTAVIPEPEGKMKSESEPDPENKKKKKKLGTTTDITTENDEKNSFDAAYEKQHKSKNKKKSDIDVEDSPPTETKESKKRKRASAEDDDVEVGASLENESKHSKTEEANGEDSNARKAETKLGDSNHIDEVKDPNSGDKSTGRKGAKKPRNGSAEPTTIKAFQRVKVEEVVITDERLKDNSYWAKDGAESGYGAKAQEILGQVRGKDFRHEKMKKKRGSYRGRQTDFNSHSIKFNDSDDE</sequence>
<dbReference type="InterPro" id="IPR039191">
    <property type="entry name" value="Nopp140-like"/>
</dbReference>
<feature type="compositionally biased region" description="Basic and acidic residues" evidence="1">
    <location>
        <begin position="195"/>
        <end position="208"/>
    </location>
</feature>